<reference evidence="3" key="1">
    <citation type="journal article" date="2019" name="Int. J. Syst. Evol. Microbiol.">
        <title>The Global Catalogue of Microorganisms (GCM) 10K type strain sequencing project: providing services to taxonomists for standard genome sequencing and annotation.</title>
        <authorList>
            <consortium name="The Broad Institute Genomics Platform"/>
            <consortium name="The Broad Institute Genome Sequencing Center for Infectious Disease"/>
            <person name="Wu L."/>
            <person name="Ma J."/>
        </authorList>
    </citation>
    <scope>NUCLEOTIDE SEQUENCE [LARGE SCALE GENOMIC DNA]</scope>
    <source>
        <strain evidence="3">CCUG 58760</strain>
    </source>
</reference>
<dbReference type="Proteomes" id="UP001596166">
    <property type="component" value="Unassembled WGS sequence"/>
</dbReference>
<protein>
    <recommendedName>
        <fullName evidence="4">IS110 family transposase</fullName>
    </recommendedName>
</protein>
<keyword evidence="3" id="KW-1185">Reference proteome</keyword>
<evidence type="ECO:0008006" key="4">
    <source>
        <dbReference type="Google" id="ProtNLM"/>
    </source>
</evidence>
<accession>A0ABW0GBG2</accession>
<gene>
    <name evidence="2" type="ORF">ACFPMG_24645</name>
</gene>
<name>A0ABW0GBG2_9PROT</name>
<organism evidence="2 3">
    <name type="scientific">Azospirillum himalayense</name>
    <dbReference type="NCBI Taxonomy" id="654847"/>
    <lineage>
        <taxon>Bacteria</taxon>
        <taxon>Pseudomonadati</taxon>
        <taxon>Pseudomonadota</taxon>
        <taxon>Alphaproteobacteria</taxon>
        <taxon>Rhodospirillales</taxon>
        <taxon>Azospirillaceae</taxon>
        <taxon>Azospirillum</taxon>
    </lineage>
</organism>
<evidence type="ECO:0000313" key="3">
    <source>
        <dbReference type="Proteomes" id="UP001596166"/>
    </source>
</evidence>
<feature type="region of interest" description="Disordered" evidence="1">
    <location>
        <begin position="389"/>
        <end position="412"/>
    </location>
</feature>
<feature type="region of interest" description="Disordered" evidence="1">
    <location>
        <begin position="81"/>
        <end position="115"/>
    </location>
</feature>
<feature type="compositionally biased region" description="Polar residues" evidence="1">
    <location>
        <begin position="84"/>
        <end position="94"/>
    </location>
</feature>
<evidence type="ECO:0000256" key="1">
    <source>
        <dbReference type="SAM" id="MobiDB-lite"/>
    </source>
</evidence>
<dbReference type="RefSeq" id="WP_376997888.1">
    <property type="nucleotide sequence ID" value="NZ_JBHSLC010000081.1"/>
</dbReference>
<dbReference type="EMBL" id="JBHSLC010000081">
    <property type="protein sequence ID" value="MFC5358181.1"/>
    <property type="molecule type" value="Genomic_DNA"/>
</dbReference>
<sequence length="412" mass="44356">MLNEIQNGDGLVSDACEGAAIVFLPPSPQAPSLTPIPSSGSVPDGDGQQKCDAHHVVAVSTPSPAPKRGRSRKAIVKATPIEATPSSTPHTETAGNGGGENRAIGSATPRPASPDLSHTIALIGELQVRRTFCIKQRNRMNNATAALIRRFLGWQFDMPEKERKALNSRAAAVMALIESGKELTGEFASVGAVVAPLVLAAAKSREPLDNMLAETEREMRKLSKALPVWKDWALGVRGLGDLGLAVIVAEAGDIGSYATVSRLWKRLGLAVINGERQQRKSDADLAAEHGYNPRRRAEMFAVIGDPLFRGQWRGAKTEGDVVIAPAGPIGPYGEVYGREKAKAAPRIEATKELTAAQRWTPARVDKHARRLMTKALLRDLWRVWRGHPPRGSHEVVPEDMPNAPATDHTVET</sequence>
<evidence type="ECO:0000313" key="2">
    <source>
        <dbReference type="EMBL" id="MFC5358181.1"/>
    </source>
</evidence>
<proteinExistence type="predicted"/>
<feature type="region of interest" description="Disordered" evidence="1">
    <location>
        <begin position="30"/>
        <end position="49"/>
    </location>
</feature>
<feature type="compositionally biased region" description="Polar residues" evidence="1">
    <location>
        <begin position="30"/>
        <end position="41"/>
    </location>
</feature>
<comment type="caution">
    <text evidence="2">The sequence shown here is derived from an EMBL/GenBank/DDBJ whole genome shotgun (WGS) entry which is preliminary data.</text>
</comment>